<dbReference type="NCBIfam" id="TIGR00756">
    <property type="entry name" value="PPR"/>
    <property type="match status" value="2"/>
</dbReference>
<reference evidence="4 6" key="1">
    <citation type="journal article" date="2011" name="Nature">
        <title>The Medicago genome provides insight into the evolution of rhizobial symbioses.</title>
        <authorList>
            <person name="Young N.D."/>
            <person name="Debelle F."/>
            <person name="Oldroyd G.E."/>
            <person name="Geurts R."/>
            <person name="Cannon S.B."/>
            <person name="Udvardi M.K."/>
            <person name="Benedito V.A."/>
            <person name="Mayer K.F."/>
            <person name="Gouzy J."/>
            <person name="Schoof H."/>
            <person name="Van de Peer Y."/>
            <person name="Proost S."/>
            <person name="Cook D.R."/>
            <person name="Meyers B.C."/>
            <person name="Spannagl M."/>
            <person name="Cheung F."/>
            <person name="De Mita S."/>
            <person name="Krishnakumar V."/>
            <person name="Gundlach H."/>
            <person name="Zhou S."/>
            <person name="Mudge J."/>
            <person name="Bharti A.K."/>
            <person name="Murray J.D."/>
            <person name="Naoumkina M.A."/>
            <person name="Rosen B."/>
            <person name="Silverstein K.A."/>
            <person name="Tang H."/>
            <person name="Rombauts S."/>
            <person name="Zhao P.X."/>
            <person name="Zhou P."/>
            <person name="Barbe V."/>
            <person name="Bardou P."/>
            <person name="Bechner M."/>
            <person name="Bellec A."/>
            <person name="Berger A."/>
            <person name="Berges H."/>
            <person name="Bidwell S."/>
            <person name="Bisseling T."/>
            <person name="Choisne N."/>
            <person name="Couloux A."/>
            <person name="Denny R."/>
            <person name="Deshpande S."/>
            <person name="Dai X."/>
            <person name="Doyle J.J."/>
            <person name="Dudez A.M."/>
            <person name="Farmer A.D."/>
            <person name="Fouteau S."/>
            <person name="Franken C."/>
            <person name="Gibelin C."/>
            <person name="Gish J."/>
            <person name="Goldstein S."/>
            <person name="Gonzalez A.J."/>
            <person name="Green P.J."/>
            <person name="Hallab A."/>
            <person name="Hartog M."/>
            <person name="Hua A."/>
            <person name="Humphray S.J."/>
            <person name="Jeong D.H."/>
            <person name="Jing Y."/>
            <person name="Jocker A."/>
            <person name="Kenton S.M."/>
            <person name="Kim D.J."/>
            <person name="Klee K."/>
            <person name="Lai H."/>
            <person name="Lang C."/>
            <person name="Lin S."/>
            <person name="Macmil S.L."/>
            <person name="Magdelenat G."/>
            <person name="Matthews L."/>
            <person name="McCorrison J."/>
            <person name="Monaghan E.L."/>
            <person name="Mun J.H."/>
            <person name="Najar F.Z."/>
            <person name="Nicholson C."/>
            <person name="Noirot C."/>
            <person name="O'Bleness M."/>
            <person name="Paule C.R."/>
            <person name="Poulain J."/>
            <person name="Prion F."/>
            <person name="Qin B."/>
            <person name="Qu C."/>
            <person name="Retzel E.F."/>
            <person name="Riddle C."/>
            <person name="Sallet E."/>
            <person name="Samain S."/>
            <person name="Samson N."/>
            <person name="Sanders I."/>
            <person name="Saurat O."/>
            <person name="Scarpelli C."/>
            <person name="Schiex T."/>
            <person name="Segurens B."/>
            <person name="Severin A.J."/>
            <person name="Sherrier D.J."/>
            <person name="Shi R."/>
            <person name="Sims S."/>
            <person name="Singer S.R."/>
            <person name="Sinharoy S."/>
            <person name="Sterck L."/>
            <person name="Viollet A."/>
            <person name="Wang B.B."/>
            <person name="Wang K."/>
            <person name="Wang M."/>
            <person name="Wang X."/>
            <person name="Warfsmann J."/>
            <person name="Weissenbach J."/>
            <person name="White D.D."/>
            <person name="White J.D."/>
            <person name="Wiley G.B."/>
            <person name="Wincker P."/>
            <person name="Xing Y."/>
            <person name="Yang L."/>
            <person name="Yao Z."/>
            <person name="Ying F."/>
            <person name="Zhai J."/>
            <person name="Zhou L."/>
            <person name="Zuber A."/>
            <person name="Denarie J."/>
            <person name="Dixon R.A."/>
            <person name="May G.D."/>
            <person name="Schwartz D.C."/>
            <person name="Rogers J."/>
            <person name="Quetier F."/>
            <person name="Town C.D."/>
            <person name="Roe B.A."/>
        </authorList>
    </citation>
    <scope>NUCLEOTIDE SEQUENCE [LARGE SCALE GENOMIC DNA]</scope>
    <source>
        <strain evidence="4">A17</strain>
        <strain evidence="5 6">cv. Jemalong A17</strain>
    </source>
</reference>
<feature type="transmembrane region" description="Helical" evidence="3">
    <location>
        <begin position="108"/>
        <end position="129"/>
    </location>
</feature>
<dbReference type="eggNOG" id="KOG4197">
    <property type="taxonomic scope" value="Eukaryota"/>
</dbReference>
<dbReference type="Gene3D" id="1.25.40.10">
    <property type="entry name" value="Tetratricopeptide repeat domain"/>
    <property type="match status" value="1"/>
</dbReference>
<evidence type="ECO:0000256" key="3">
    <source>
        <dbReference type="SAM" id="Phobius"/>
    </source>
</evidence>
<keyword evidence="1" id="KW-0677">Repeat</keyword>
<dbReference type="Pfam" id="PF01535">
    <property type="entry name" value="PPR"/>
    <property type="match status" value="2"/>
</dbReference>
<keyword evidence="3" id="KW-1133">Transmembrane helix</keyword>
<evidence type="ECO:0000313" key="6">
    <source>
        <dbReference type="Proteomes" id="UP000002051"/>
    </source>
</evidence>
<evidence type="ECO:0000313" key="4">
    <source>
        <dbReference type="EMBL" id="AES96976.1"/>
    </source>
</evidence>
<keyword evidence="3" id="KW-0472">Membrane</keyword>
<sequence>MGLLDHPLTPSSAVSWSVMISEYTKVGDVDSAKLFFDEAPEKDKGIWGAMVSGYVQNSCFKESLYLFRLMQLTDIVPDESIFVSNSACAHLGALDVGLRFSPFKFIDIVPDESIFVSILCALYIMIFFYY</sequence>
<keyword evidence="6" id="KW-1185">Reference proteome</keyword>
<dbReference type="InterPro" id="IPR011990">
    <property type="entry name" value="TPR-like_helical_dom_sf"/>
</dbReference>
<dbReference type="PANTHER" id="PTHR47926">
    <property type="entry name" value="PENTATRICOPEPTIDE REPEAT-CONTAINING PROTEIN"/>
    <property type="match status" value="1"/>
</dbReference>
<reference evidence="5" key="3">
    <citation type="submission" date="2015-04" db="UniProtKB">
        <authorList>
            <consortium name="EnsemblPlants"/>
        </authorList>
    </citation>
    <scope>IDENTIFICATION</scope>
    <source>
        <strain evidence="5">cv. Jemalong A17</strain>
    </source>
</reference>
<evidence type="ECO:0000256" key="1">
    <source>
        <dbReference type="ARBA" id="ARBA00022737"/>
    </source>
</evidence>
<dbReference type="GO" id="GO:0003723">
    <property type="term" value="F:RNA binding"/>
    <property type="evidence" value="ECO:0007669"/>
    <property type="project" value="InterPro"/>
</dbReference>
<reference evidence="4 6" key="2">
    <citation type="journal article" date="2014" name="BMC Genomics">
        <title>An improved genome release (version Mt4.0) for the model legume Medicago truncatula.</title>
        <authorList>
            <person name="Tang H."/>
            <person name="Krishnakumar V."/>
            <person name="Bidwell S."/>
            <person name="Rosen B."/>
            <person name="Chan A."/>
            <person name="Zhou S."/>
            <person name="Gentzbittel L."/>
            <person name="Childs K.L."/>
            <person name="Yandell M."/>
            <person name="Gundlach H."/>
            <person name="Mayer K.F."/>
            <person name="Schwartz D.C."/>
            <person name="Town C.D."/>
        </authorList>
    </citation>
    <scope>GENOME REANNOTATION</scope>
    <source>
        <strain evidence="5 6">cv. Jemalong A17</strain>
    </source>
</reference>
<dbReference type="InterPro" id="IPR046960">
    <property type="entry name" value="PPR_At4g14850-like_plant"/>
</dbReference>
<protein>
    <submittedName>
        <fullName evidence="4">PPR repeat protein</fullName>
    </submittedName>
</protein>
<dbReference type="EMBL" id="CM001221">
    <property type="protein sequence ID" value="AES96976.1"/>
    <property type="molecule type" value="Genomic_DNA"/>
</dbReference>
<accession>G7JXX5</accession>
<dbReference type="AlphaFoldDB" id="G7JXX5"/>
<proteinExistence type="predicted"/>
<feature type="repeat" description="PPR" evidence="2">
    <location>
        <begin position="43"/>
        <end position="77"/>
    </location>
</feature>
<organism evidence="4 6">
    <name type="scientific">Medicago truncatula</name>
    <name type="common">Barrel medic</name>
    <name type="synonym">Medicago tribuloides</name>
    <dbReference type="NCBI Taxonomy" id="3880"/>
    <lineage>
        <taxon>Eukaryota</taxon>
        <taxon>Viridiplantae</taxon>
        <taxon>Streptophyta</taxon>
        <taxon>Embryophyta</taxon>
        <taxon>Tracheophyta</taxon>
        <taxon>Spermatophyta</taxon>
        <taxon>Magnoliopsida</taxon>
        <taxon>eudicotyledons</taxon>
        <taxon>Gunneridae</taxon>
        <taxon>Pentapetalae</taxon>
        <taxon>rosids</taxon>
        <taxon>fabids</taxon>
        <taxon>Fabales</taxon>
        <taxon>Fabaceae</taxon>
        <taxon>Papilionoideae</taxon>
        <taxon>50 kb inversion clade</taxon>
        <taxon>NPAAA clade</taxon>
        <taxon>Hologalegina</taxon>
        <taxon>IRL clade</taxon>
        <taxon>Trifolieae</taxon>
        <taxon>Medicago</taxon>
    </lineage>
</organism>
<dbReference type="InterPro" id="IPR002885">
    <property type="entry name" value="PPR_rpt"/>
</dbReference>
<dbReference type="GO" id="GO:0009451">
    <property type="term" value="P:RNA modification"/>
    <property type="evidence" value="ECO:0007669"/>
    <property type="project" value="InterPro"/>
</dbReference>
<dbReference type="STRING" id="3880.G7JXX5"/>
<dbReference type="Proteomes" id="UP000002051">
    <property type="component" value="Chromosome 5"/>
</dbReference>
<name>G7JXX5_MEDTR</name>
<gene>
    <name evidence="4" type="ordered locus">MTR_5g043790</name>
</gene>
<dbReference type="EnsemblPlants" id="AES96976">
    <property type="protein sequence ID" value="AES96976"/>
    <property type="gene ID" value="MTR_5g043790"/>
</dbReference>
<evidence type="ECO:0000313" key="5">
    <source>
        <dbReference type="EnsemblPlants" id="AES96976"/>
    </source>
</evidence>
<dbReference type="HOGENOM" id="CLU_1941230_0_0_1"/>
<dbReference type="PROSITE" id="PS51375">
    <property type="entry name" value="PPR"/>
    <property type="match status" value="1"/>
</dbReference>
<dbReference type="PaxDb" id="3880-AES96976"/>
<keyword evidence="3" id="KW-0812">Transmembrane</keyword>
<evidence type="ECO:0000256" key="2">
    <source>
        <dbReference type="PROSITE-ProRule" id="PRU00708"/>
    </source>
</evidence>